<dbReference type="InterPro" id="IPR050743">
    <property type="entry name" value="2-oxoacid_DH_E2_comp"/>
</dbReference>
<dbReference type="EMBL" id="WRPM01000004">
    <property type="protein sequence ID" value="MVT24833.1"/>
    <property type="molecule type" value="Genomic_DNA"/>
</dbReference>
<comment type="caution">
    <text evidence="8">The sequence shown here is derived from an EMBL/GenBank/DDBJ whole genome shotgun (WGS) entry which is preliminary data.</text>
</comment>
<evidence type="ECO:0000313" key="8">
    <source>
        <dbReference type="EMBL" id="MVT24833.1"/>
    </source>
</evidence>
<dbReference type="FunFam" id="3.30.559.10:FF:000007">
    <property type="entry name" value="Dihydrolipoamide acetyltransferase component of pyruvate dehydrogenase complex"/>
    <property type="match status" value="1"/>
</dbReference>
<evidence type="ECO:0000256" key="1">
    <source>
        <dbReference type="ARBA" id="ARBA00001938"/>
    </source>
</evidence>
<dbReference type="PANTHER" id="PTHR43178">
    <property type="entry name" value="DIHYDROLIPOAMIDE ACETYLTRANSFERASE COMPONENT OF PYRUVATE DEHYDROGENASE COMPLEX"/>
    <property type="match status" value="1"/>
</dbReference>
<dbReference type="Gene3D" id="3.30.559.10">
    <property type="entry name" value="Chloramphenicol acetyltransferase-like domain"/>
    <property type="match status" value="1"/>
</dbReference>
<keyword evidence="4" id="KW-0450">Lipoyl</keyword>
<name>A0A7K1UEC8_9MICC</name>
<comment type="cofactor">
    <cofactor evidence="1">
        <name>(R)-lipoate</name>
        <dbReference type="ChEBI" id="CHEBI:83088"/>
    </cofactor>
</comment>
<evidence type="ECO:0000256" key="3">
    <source>
        <dbReference type="ARBA" id="ARBA00022679"/>
    </source>
</evidence>
<comment type="similarity">
    <text evidence="2">Belongs to the 2-oxoacid dehydrogenase family.</text>
</comment>
<dbReference type="InterPro" id="IPR036625">
    <property type="entry name" value="E3-bd_dom_sf"/>
</dbReference>
<dbReference type="Pfam" id="PF02817">
    <property type="entry name" value="E3_binding"/>
    <property type="match status" value="1"/>
</dbReference>
<evidence type="ECO:0000313" key="9">
    <source>
        <dbReference type="Proteomes" id="UP000460157"/>
    </source>
</evidence>
<proteinExistence type="inferred from homology"/>
<accession>A0A7K1UEC8</accession>
<dbReference type="GO" id="GO:0005737">
    <property type="term" value="C:cytoplasm"/>
    <property type="evidence" value="ECO:0007669"/>
    <property type="project" value="TreeGrafter"/>
</dbReference>
<keyword evidence="3" id="KW-0808">Transferase</keyword>
<dbReference type="InterPro" id="IPR004167">
    <property type="entry name" value="PSBD"/>
</dbReference>
<reference evidence="8 9" key="1">
    <citation type="submission" date="2019-12" db="EMBL/GenBank/DDBJ databases">
        <title>Nesterenkonia muleiensis sp. nov., a novel actinobacterium isolated from sap of Populus euphratica.</title>
        <authorList>
            <person name="Wang R."/>
        </authorList>
    </citation>
    <scope>NUCLEOTIDE SEQUENCE [LARGE SCALE GENOMIC DNA]</scope>
    <source>
        <strain evidence="8 9">F10</strain>
    </source>
</reference>
<feature type="region of interest" description="Disordered" evidence="6">
    <location>
        <begin position="1"/>
        <end position="57"/>
    </location>
</feature>
<dbReference type="Pfam" id="PF00198">
    <property type="entry name" value="2-oxoacid_dh"/>
    <property type="match status" value="1"/>
</dbReference>
<keyword evidence="9" id="KW-1185">Reference proteome</keyword>
<evidence type="ECO:0000256" key="2">
    <source>
        <dbReference type="ARBA" id="ARBA00007317"/>
    </source>
</evidence>
<dbReference type="Proteomes" id="UP000460157">
    <property type="component" value="Unassembled WGS sequence"/>
</dbReference>
<organism evidence="8 9">
    <name type="scientific">Nesterenkonia alkaliphila</name>
    <dbReference type="NCBI Taxonomy" id="1463631"/>
    <lineage>
        <taxon>Bacteria</taxon>
        <taxon>Bacillati</taxon>
        <taxon>Actinomycetota</taxon>
        <taxon>Actinomycetes</taxon>
        <taxon>Micrococcales</taxon>
        <taxon>Micrococcaceae</taxon>
        <taxon>Nesterenkonia</taxon>
    </lineage>
</organism>
<evidence type="ECO:0000259" key="7">
    <source>
        <dbReference type="PROSITE" id="PS51826"/>
    </source>
</evidence>
<dbReference type="GO" id="GO:0031405">
    <property type="term" value="F:lipoic acid binding"/>
    <property type="evidence" value="ECO:0007669"/>
    <property type="project" value="TreeGrafter"/>
</dbReference>
<dbReference type="SUPFAM" id="SSF47005">
    <property type="entry name" value="Peripheral subunit-binding domain of 2-oxo acid dehydrogenase complex"/>
    <property type="match status" value="1"/>
</dbReference>
<dbReference type="OrthoDB" id="9805770at2"/>
<dbReference type="PROSITE" id="PS51826">
    <property type="entry name" value="PSBD"/>
    <property type="match status" value="1"/>
</dbReference>
<gene>
    <name evidence="8" type="ORF">GNZ21_00395</name>
</gene>
<feature type="domain" description="Peripheral subunit-binding (PSBD)" evidence="7">
    <location>
        <begin position="1"/>
        <end position="38"/>
    </location>
</feature>
<dbReference type="AlphaFoldDB" id="A0A7K1UEC8"/>
<keyword evidence="5" id="KW-0012">Acyltransferase</keyword>
<evidence type="ECO:0000256" key="6">
    <source>
        <dbReference type="SAM" id="MobiDB-lite"/>
    </source>
</evidence>
<evidence type="ECO:0000256" key="5">
    <source>
        <dbReference type="ARBA" id="ARBA00023315"/>
    </source>
</evidence>
<sequence>MASPPVRKLAKDLGVDLHQVPPTGPRGNVTRQDLLDYQEQTGQQAPGEQPDQPSAEAARRIPVTGVRKATAAAMVSSAFTAPHVTVFLDVDITEGLEFLSELKQAPELSHVKITPMLLLARAVCWAAGRNPMVNGRFTEKEIILSPEVNLGIAAATERGLIVPNIKSAQAMSLVELAESLAALTERARQGKTSPAEMKDGTLTITNVGVFGVDSGTPILNPGESAIVAFGRIRRTPWEHQDQIALRQVTTLAVSADHRILDGKEVALFLSDIGRALADPRVMLL</sequence>
<evidence type="ECO:0000256" key="4">
    <source>
        <dbReference type="ARBA" id="ARBA00022823"/>
    </source>
</evidence>
<dbReference type="GO" id="GO:0016407">
    <property type="term" value="F:acetyltransferase activity"/>
    <property type="evidence" value="ECO:0007669"/>
    <property type="project" value="TreeGrafter"/>
</dbReference>
<dbReference type="Gene3D" id="4.10.320.10">
    <property type="entry name" value="E3-binding domain"/>
    <property type="match status" value="1"/>
</dbReference>
<protein>
    <submittedName>
        <fullName evidence="8">2-oxo acid dehydrogenase subunit E2</fullName>
    </submittedName>
</protein>
<dbReference type="SUPFAM" id="SSF52777">
    <property type="entry name" value="CoA-dependent acyltransferases"/>
    <property type="match status" value="1"/>
</dbReference>
<dbReference type="InterPro" id="IPR001078">
    <property type="entry name" value="2-oxoacid_DH_actylTfrase"/>
</dbReference>
<dbReference type="InterPro" id="IPR023213">
    <property type="entry name" value="CAT-like_dom_sf"/>
</dbReference>
<dbReference type="PANTHER" id="PTHR43178:SF5">
    <property type="entry name" value="LIPOAMIDE ACYLTRANSFERASE COMPONENT OF BRANCHED-CHAIN ALPHA-KETO ACID DEHYDROGENASE COMPLEX, MITOCHONDRIAL"/>
    <property type="match status" value="1"/>
</dbReference>